<keyword evidence="7 12" id="KW-0324">Glycolysis</keyword>
<dbReference type="NCBIfam" id="TIGR01520">
    <property type="entry name" value="FruBisAldo_II_A"/>
    <property type="match status" value="1"/>
</dbReference>
<comment type="cofactor">
    <cofactor evidence="11 12">
        <name>Zn(2+)</name>
        <dbReference type="ChEBI" id="CHEBI:29105"/>
    </cofactor>
    <text evidence="11 12">Binds 2 Zn(2+) ions per subunit. One is catalytic and the other provides a structural contribution.</text>
</comment>
<feature type="binding site" evidence="11">
    <location>
        <position position="238"/>
    </location>
    <ligand>
        <name>Zn(2+)</name>
        <dbReference type="ChEBI" id="CHEBI:29105"/>
        <label>1</label>
        <note>catalytic</note>
    </ligand>
</feature>
<feature type="binding site" evidence="11">
    <location>
        <position position="201"/>
    </location>
    <ligand>
        <name>Zn(2+)</name>
        <dbReference type="ChEBI" id="CHEBI:29105"/>
        <label>1</label>
        <note>catalytic</note>
    </ligand>
</feature>
<name>A0A1H6LWK6_9BACT</name>
<feature type="binding site" evidence="11">
    <location>
        <position position="85"/>
    </location>
    <ligand>
        <name>Zn(2+)</name>
        <dbReference type="ChEBI" id="CHEBI:29105"/>
        <label>1</label>
        <note>catalytic</note>
    </ligand>
</feature>
<comment type="similarity">
    <text evidence="3 12">Belongs to the class II fructose-bisphosphate aldolase family.</text>
</comment>
<dbReference type="AlphaFoldDB" id="A0A1H6LWK6"/>
<dbReference type="PROSITE" id="PS00806">
    <property type="entry name" value="ALDOLASE_CLASS_II_2"/>
    <property type="match status" value="1"/>
</dbReference>
<evidence type="ECO:0000256" key="5">
    <source>
        <dbReference type="ARBA" id="ARBA00022723"/>
    </source>
</evidence>
<accession>A0A1H6LWK6</accession>
<evidence type="ECO:0000256" key="3">
    <source>
        <dbReference type="ARBA" id="ARBA00005812"/>
    </source>
</evidence>
<gene>
    <name evidence="13" type="ORF">PYTT_1820</name>
</gene>
<organism evidence="13 14">
    <name type="scientific">Akkermansia glycaniphila</name>
    <dbReference type="NCBI Taxonomy" id="1679444"/>
    <lineage>
        <taxon>Bacteria</taxon>
        <taxon>Pseudomonadati</taxon>
        <taxon>Verrucomicrobiota</taxon>
        <taxon>Verrucomicrobiia</taxon>
        <taxon>Verrucomicrobiales</taxon>
        <taxon>Akkermansiaceae</taxon>
        <taxon>Akkermansia</taxon>
    </lineage>
</organism>
<evidence type="ECO:0000256" key="4">
    <source>
        <dbReference type="ARBA" id="ARBA00013068"/>
    </source>
</evidence>
<proteinExistence type="inferred from homology"/>
<keyword evidence="14" id="KW-1185">Reference proteome</keyword>
<dbReference type="InterPro" id="IPR013785">
    <property type="entry name" value="Aldolase_TIM"/>
</dbReference>
<evidence type="ECO:0000256" key="7">
    <source>
        <dbReference type="ARBA" id="ARBA00023152"/>
    </source>
</evidence>
<dbReference type="GO" id="GO:0004332">
    <property type="term" value="F:fructose-bisphosphate aldolase activity"/>
    <property type="evidence" value="ECO:0007669"/>
    <property type="project" value="UniProtKB-EC"/>
</dbReference>
<dbReference type="PANTHER" id="PTHR30559">
    <property type="entry name" value="FRUCTOSE-BISPHOSPHATE ALDOLASE CLASS 2"/>
    <property type="match status" value="1"/>
</dbReference>
<evidence type="ECO:0000256" key="12">
    <source>
        <dbReference type="RuleBase" id="RU366023"/>
    </source>
</evidence>
<dbReference type="InterPro" id="IPR000771">
    <property type="entry name" value="FBA_II"/>
</dbReference>
<evidence type="ECO:0000256" key="6">
    <source>
        <dbReference type="ARBA" id="ARBA00022833"/>
    </source>
</evidence>
<dbReference type="KEGG" id="agl:PYTT_1820"/>
<feature type="binding site" evidence="10">
    <location>
        <begin position="239"/>
        <end position="241"/>
    </location>
    <ligand>
        <name>dihydroxyacetone phosphate</name>
        <dbReference type="ChEBI" id="CHEBI:57642"/>
    </ligand>
</feature>
<keyword evidence="8 12" id="KW-0456">Lyase</keyword>
<comment type="pathway">
    <text evidence="2 12">Carbohydrate degradation; glycolysis; D-glyceraldehyde 3-phosphate and glycerone phosphate from D-glucose: step 4/4.</text>
</comment>
<evidence type="ECO:0000256" key="8">
    <source>
        <dbReference type="ARBA" id="ARBA00023239"/>
    </source>
</evidence>
<evidence type="ECO:0000313" key="13">
    <source>
        <dbReference type="EMBL" id="SEH93185.1"/>
    </source>
</evidence>
<dbReference type="Pfam" id="PF01116">
    <property type="entry name" value="F_bP_aldolase"/>
    <property type="match status" value="1"/>
</dbReference>
<keyword evidence="5 11" id="KW-0479">Metal-binding</keyword>
<dbReference type="Gene3D" id="3.20.20.70">
    <property type="entry name" value="Aldolase class I"/>
    <property type="match status" value="1"/>
</dbReference>
<dbReference type="PIRSF" id="PIRSF001359">
    <property type="entry name" value="F_bP_aldolase_II"/>
    <property type="match status" value="1"/>
</dbReference>
<evidence type="ECO:0000256" key="1">
    <source>
        <dbReference type="ARBA" id="ARBA00000441"/>
    </source>
</evidence>
<dbReference type="NCBIfam" id="NF006628">
    <property type="entry name" value="PRK09197.1"/>
    <property type="match status" value="1"/>
</dbReference>
<dbReference type="UniPathway" id="UPA00109">
    <property type="reaction ID" value="UER00183"/>
</dbReference>
<dbReference type="EMBL" id="LT629973">
    <property type="protein sequence ID" value="SEH93185.1"/>
    <property type="molecule type" value="Genomic_DNA"/>
</dbReference>
<keyword evidence="6 11" id="KW-0862">Zinc</keyword>
<sequence>MLDTAKKEGYAYPAVNVTTIEVINGALRAFADAKSDGIIQVSLGGGKFASGTRVGSSAIGAIVLAEATHRLAKEYNVLVGLHTDHCQPEHVDTFLRPLIAESKRRVDAGEQPLFNSHMLDASTLPMAENLALSKELLKDCAAAGIILEIEIGVVGGEEDGVDNSGHHADKLYTSPEDMLQTYESLNGIGKFMLAATFGNVHGVYKPGAVKLEPKILRDGQKVVTDKYGADAAMLLVFHGGSGSDLCDIREAISYGVVKMNIDTDTQYAFSKPITLHVCKHIDGMLKVDGEVGDKKAYDPRTYLKLGEEGLAARLVEAAQDLLSEGKTLCGKI</sequence>
<protein>
    <recommendedName>
        <fullName evidence="4 12">Fructose-bisphosphate aldolase</fullName>
        <shortName evidence="12">FBP aldolase</shortName>
        <ecNumber evidence="4 12">4.1.2.13</ecNumber>
    </recommendedName>
</protein>
<feature type="binding site" evidence="11">
    <location>
        <position position="150"/>
    </location>
    <ligand>
        <name>Zn(2+)</name>
        <dbReference type="ChEBI" id="CHEBI:29105"/>
        <label>2</label>
    </ligand>
</feature>
<dbReference type="STRING" id="1679444.PYTT_1820"/>
<dbReference type="SUPFAM" id="SSF51569">
    <property type="entry name" value="Aldolase"/>
    <property type="match status" value="1"/>
</dbReference>
<dbReference type="GO" id="GO:0008270">
    <property type="term" value="F:zinc ion binding"/>
    <property type="evidence" value="ECO:0007669"/>
    <property type="project" value="UniProtKB-UniRule"/>
</dbReference>
<feature type="binding site" evidence="11">
    <location>
        <position position="120"/>
    </location>
    <ligand>
        <name>Zn(2+)</name>
        <dbReference type="ChEBI" id="CHEBI:29105"/>
        <label>2</label>
    </ligand>
</feature>
<reference evidence="14" key="1">
    <citation type="submission" date="2016-09" db="EMBL/GenBank/DDBJ databases">
        <authorList>
            <person name="Koehorst J."/>
        </authorList>
    </citation>
    <scope>NUCLEOTIDE SEQUENCE [LARGE SCALE GENOMIC DNA]</scope>
</reference>
<dbReference type="NCBIfam" id="TIGR00167">
    <property type="entry name" value="cbbA"/>
    <property type="match status" value="1"/>
</dbReference>
<dbReference type="InterPro" id="IPR006411">
    <property type="entry name" value="Fruct_bisP_bact"/>
</dbReference>
<dbReference type="GO" id="GO:0006096">
    <property type="term" value="P:glycolytic process"/>
    <property type="evidence" value="ECO:0007669"/>
    <property type="project" value="UniProtKB-UniPathway"/>
</dbReference>
<comment type="function">
    <text evidence="12">Catalyzes the aldol condensation of dihydroxyacetone phosphate (DHAP or glycerone-phosphate) with glyceraldehyde 3-phosphate (G3P) to form fructose 1,6-bisphosphate (FBP) in gluconeogenesis and the reverse reaction in glycolysis.</text>
</comment>
<evidence type="ECO:0000256" key="2">
    <source>
        <dbReference type="ARBA" id="ARBA00004714"/>
    </source>
</evidence>
<evidence type="ECO:0000256" key="9">
    <source>
        <dbReference type="PIRSR" id="PIRSR001359-1"/>
    </source>
</evidence>
<feature type="active site" description="Proton donor" evidence="9">
    <location>
        <position position="84"/>
    </location>
</feature>
<dbReference type="GO" id="GO:0005829">
    <property type="term" value="C:cytosol"/>
    <property type="evidence" value="ECO:0007669"/>
    <property type="project" value="TreeGrafter"/>
</dbReference>
<dbReference type="EC" id="4.1.2.13" evidence="4 12"/>
<evidence type="ECO:0000313" key="14">
    <source>
        <dbReference type="Proteomes" id="UP000176204"/>
    </source>
</evidence>
<dbReference type="Proteomes" id="UP000176204">
    <property type="component" value="Chromosome I"/>
</dbReference>
<comment type="catalytic activity">
    <reaction evidence="1 12">
        <text>beta-D-fructose 1,6-bisphosphate = D-glyceraldehyde 3-phosphate + dihydroxyacetone phosphate</text>
        <dbReference type="Rhea" id="RHEA:14729"/>
        <dbReference type="ChEBI" id="CHEBI:32966"/>
        <dbReference type="ChEBI" id="CHEBI:57642"/>
        <dbReference type="ChEBI" id="CHEBI:59776"/>
        <dbReference type="EC" id="4.1.2.13"/>
    </reaction>
</comment>
<dbReference type="PANTHER" id="PTHR30559:SF0">
    <property type="entry name" value="FRUCTOSE-BISPHOSPHATE ALDOLASE"/>
    <property type="match status" value="1"/>
</dbReference>
<evidence type="ECO:0000256" key="11">
    <source>
        <dbReference type="PIRSR" id="PIRSR001359-3"/>
    </source>
</evidence>
<feature type="binding site" evidence="10">
    <location>
        <position position="202"/>
    </location>
    <ligand>
        <name>dihydroxyacetone phosphate</name>
        <dbReference type="ChEBI" id="CHEBI:57642"/>
    </ligand>
</feature>
<feature type="binding site" evidence="10">
    <location>
        <begin position="260"/>
        <end position="263"/>
    </location>
    <ligand>
        <name>dihydroxyacetone phosphate</name>
        <dbReference type="ChEBI" id="CHEBI:57642"/>
    </ligand>
</feature>
<evidence type="ECO:0000256" key="10">
    <source>
        <dbReference type="PIRSR" id="PIRSR001359-2"/>
    </source>
</evidence>